<dbReference type="Pfam" id="PF21010">
    <property type="entry name" value="HA2_C"/>
    <property type="match status" value="1"/>
</dbReference>
<evidence type="ECO:0000256" key="6">
    <source>
        <dbReference type="ARBA" id="ARBA00022840"/>
    </source>
</evidence>
<dbReference type="InterPro" id="IPR011545">
    <property type="entry name" value="DEAD/DEAH_box_helicase_dom"/>
</dbReference>
<dbReference type="PANTHER" id="PTHR18934">
    <property type="entry name" value="ATP-DEPENDENT RNA HELICASE"/>
    <property type="match status" value="1"/>
</dbReference>
<evidence type="ECO:0000313" key="11">
    <source>
        <dbReference type="Proteomes" id="UP000037751"/>
    </source>
</evidence>
<dbReference type="GO" id="GO:0003724">
    <property type="term" value="F:RNA helicase activity"/>
    <property type="evidence" value="ECO:0007669"/>
    <property type="project" value="UniProtKB-EC"/>
</dbReference>
<comment type="catalytic activity">
    <reaction evidence="7">
        <text>ATP + H2O = ADP + phosphate + H(+)</text>
        <dbReference type="Rhea" id="RHEA:13065"/>
        <dbReference type="ChEBI" id="CHEBI:15377"/>
        <dbReference type="ChEBI" id="CHEBI:15378"/>
        <dbReference type="ChEBI" id="CHEBI:30616"/>
        <dbReference type="ChEBI" id="CHEBI:43474"/>
        <dbReference type="ChEBI" id="CHEBI:456216"/>
        <dbReference type="EC" id="3.6.4.13"/>
    </reaction>
</comment>
<dbReference type="GO" id="GO:0071013">
    <property type="term" value="C:catalytic step 2 spliceosome"/>
    <property type="evidence" value="ECO:0007669"/>
    <property type="project" value="TreeGrafter"/>
</dbReference>
<dbReference type="PROSITE" id="PS51194">
    <property type="entry name" value="HELICASE_CTER"/>
    <property type="match status" value="1"/>
</dbReference>
<dbReference type="PROSITE" id="PS51192">
    <property type="entry name" value="HELICASE_ATP_BIND_1"/>
    <property type="match status" value="1"/>
</dbReference>
<name>A0A0M9VMP4_9BASI</name>
<dbReference type="AlphaFoldDB" id="A0A0M9VMP4"/>
<dbReference type="InterPro" id="IPR014001">
    <property type="entry name" value="Helicase_ATP-bd"/>
</dbReference>
<dbReference type="Gene3D" id="1.20.120.1080">
    <property type="match status" value="1"/>
</dbReference>
<dbReference type="Pfam" id="PF04408">
    <property type="entry name" value="WHD_HA2"/>
    <property type="match status" value="1"/>
</dbReference>
<reference evidence="10 11" key="1">
    <citation type="submission" date="2015-07" db="EMBL/GenBank/DDBJ databases">
        <title>Draft Genome Sequence of Malassezia furfur CBS1878 and Malassezia pachydermatis CBS1879.</title>
        <authorList>
            <person name="Triana S."/>
            <person name="Ohm R."/>
            <person name="Gonzalez A."/>
            <person name="DeCock H."/>
            <person name="Restrepo S."/>
            <person name="Celis A."/>
        </authorList>
    </citation>
    <scope>NUCLEOTIDE SEQUENCE [LARGE SCALE GENOMIC DNA]</scope>
    <source>
        <strain evidence="10 11">CBS 1879</strain>
    </source>
</reference>
<dbReference type="VEuPathDB" id="FungiDB:Malapachy_2788"/>
<dbReference type="InterPro" id="IPR002464">
    <property type="entry name" value="DNA/RNA_helicase_DEAH_CS"/>
</dbReference>
<keyword evidence="11" id="KW-1185">Reference proteome</keyword>
<dbReference type="GO" id="GO:0003723">
    <property type="term" value="F:RNA binding"/>
    <property type="evidence" value="ECO:0007669"/>
    <property type="project" value="TreeGrafter"/>
</dbReference>
<dbReference type="SMART" id="SM00490">
    <property type="entry name" value="HELICc"/>
    <property type="match status" value="1"/>
</dbReference>
<dbReference type="SMART" id="SM00487">
    <property type="entry name" value="DEXDc"/>
    <property type="match status" value="1"/>
</dbReference>
<evidence type="ECO:0000256" key="3">
    <source>
        <dbReference type="ARBA" id="ARBA00022741"/>
    </source>
</evidence>
<evidence type="ECO:0000259" key="8">
    <source>
        <dbReference type="PROSITE" id="PS51192"/>
    </source>
</evidence>
<dbReference type="PROSITE" id="PS00690">
    <property type="entry name" value="DEAH_ATP_HELICASE"/>
    <property type="match status" value="1"/>
</dbReference>
<dbReference type="EMBL" id="LGAV01000011">
    <property type="protein sequence ID" value="KOS12493.1"/>
    <property type="molecule type" value="Genomic_DNA"/>
</dbReference>
<evidence type="ECO:0000313" key="10">
    <source>
        <dbReference type="EMBL" id="KOS12493.1"/>
    </source>
</evidence>
<sequence>MAFWKPGAERPASALDRPVQDEVALDPSLYVTDTKRTQLPVYRYRTSFLYMVERYSVVVVVGQTGSGKTTQLPQYLLEAGWAAEAQQIVCTQPRRIAATSVAARVAQETGTRLGDDIGYAIRFDECTHPTRTRIRYTTPGMLFRECMQDPLLQRYSVILIDEAHERGAYTDLLMALLKKIRRKRPELRIVLASATVDAEALATYFDPAFGTPHANASILSMEAPSYPVSLAYTREPVPNYVDAAVHTVWSLHLSEPKGDILVFFPGRDDIETAMQALADREIEAPAGALPMHLVPLYAELDADAQRAVFLPAPRGTRKVVLSTNVAETSLTIDGIRLVVDTGYSKTRYMDTLVTIPTSQAAAQQRAGRAGRTAPGKCVRLYPESQWAHLPRADTPELVRIDLAMYLLQLKALGIDNLARFDFVPPAPPAAHMCRALAYLASLEAIDVQGHLTSLGERLAEAPLPPMMARSLLYAAQHGCADEMLSIAAMMSVASPFRTSSSHGDLHADIARRAFIAEEGDALTLLNVYQAFVGVGQSSAAWASKHALHYATLKRAQAIRTQLAKYVTLHWSLPLASAYDARLLQQCLAAGYFKNAARYQPDGTYRSVEGVTLHVHPTSVLFARKPTSDYVVYADVLHTSQAHMRDVTAVEEAWLRSLAPHYYETRLRPSIQ</sequence>
<dbReference type="OrthoDB" id="10253254at2759"/>
<evidence type="ECO:0000259" key="9">
    <source>
        <dbReference type="PROSITE" id="PS51194"/>
    </source>
</evidence>
<accession>A0A0M9VMP4</accession>
<dbReference type="InterPro" id="IPR001650">
    <property type="entry name" value="Helicase_C-like"/>
</dbReference>
<evidence type="ECO:0000256" key="5">
    <source>
        <dbReference type="ARBA" id="ARBA00022806"/>
    </source>
</evidence>
<dbReference type="InterPro" id="IPR007502">
    <property type="entry name" value="Helicase-assoc_dom"/>
</dbReference>
<dbReference type="Pfam" id="PF00271">
    <property type="entry name" value="Helicase_C"/>
    <property type="match status" value="1"/>
</dbReference>
<comment type="caution">
    <text evidence="10">The sequence shown here is derived from an EMBL/GenBank/DDBJ whole genome shotgun (WGS) entry which is preliminary data.</text>
</comment>
<keyword evidence="5" id="KW-0347">Helicase</keyword>
<evidence type="ECO:0000256" key="2">
    <source>
        <dbReference type="ARBA" id="ARBA00012552"/>
    </source>
</evidence>
<dbReference type="InterPro" id="IPR027417">
    <property type="entry name" value="P-loop_NTPase"/>
</dbReference>
<dbReference type="Proteomes" id="UP000037751">
    <property type="component" value="Unassembled WGS sequence"/>
</dbReference>
<dbReference type="GO" id="GO:0016787">
    <property type="term" value="F:hydrolase activity"/>
    <property type="evidence" value="ECO:0007669"/>
    <property type="project" value="UniProtKB-KW"/>
</dbReference>
<evidence type="ECO:0000256" key="7">
    <source>
        <dbReference type="ARBA" id="ARBA00047984"/>
    </source>
</evidence>
<dbReference type="GO" id="GO:0005524">
    <property type="term" value="F:ATP binding"/>
    <property type="evidence" value="ECO:0007669"/>
    <property type="project" value="UniProtKB-KW"/>
</dbReference>
<dbReference type="Gene3D" id="3.40.50.300">
    <property type="entry name" value="P-loop containing nucleotide triphosphate hydrolases"/>
    <property type="match status" value="2"/>
</dbReference>
<feature type="domain" description="Helicase C-terminal" evidence="9">
    <location>
        <begin position="240"/>
        <end position="413"/>
    </location>
</feature>
<keyword evidence="3" id="KW-0547">Nucleotide-binding</keyword>
<dbReference type="FunFam" id="3.40.50.300:FF:000578">
    <property type="entry name" value="probable ATP-dependent RNA helicase DHX35"/>
    <property type="match status" value="1"/>
</dbReference>
<comment type="similarity">
    <text evidence="1">Belongs to the DEAD box helicase family. DEAH subfamily.</text>
</comment>
<dbReference type="Pfam" id="PF00270">
    <property type="entry name" value="DEAD"/>
    <property type="match status" value="1"/>
</dbReference>
<proteinExistence type="inferred from homology"/>
<dbReference type="EC" id="3.6.4.13" evidence="2"/>
<dbReference type="CDD" id="cd18791">
    <property type="entry name" value="SF2_C_RHA"/>
    <property type="match status" value="1"/>
</dbReference>
<dbReference type="SUPFAM" id="SSF52540">
    <property type="entry name" value="P-loop containing nucleoside triphosphate hydrolases"/>
    <property type="match status" value="1"/>
</dbReference>
<dbReference type="RefSeq" id="XP_017990125.1">
    <property type="nucleotide sequence ID" value="XM_018137274.1"/>
</dbReference>
<keyword evidence="6" id="KW-0067">ATP-binding</keyword>
<dbReference type="InterPro" id="IPR048333">
    <property type="entry name" value="HA2_WH"/>
</dbReference>
<dbReference type="InterPro" id="IPR011709">
    <property type="entry name" value="DEAD-box_helicase_OB_fold"/>
</dbReference>
<dbReference type="Pfam" id="PF07717">
    <property type="entry name" value="OB_NTP_bind"/>
    <property type="match status" value="1"/>
</dbReference>
<feature type="domain" description="Helicase ATP-binding" evidence="8">
    <location>
        <begin position="49"/>
        <end position="214"/>
    </location>
</feature>
<evidence type="ECO:0000256" key="1">
    <source>
        <dbReference type="ARBA" id="ARBA00008792"/>
    </source>
</evidence>
<dbReference type="PANTHER" id="PTHR18934:SF136">
    <property type="entry name" value="ATP-DEPENDENT RNA HELICASE DHX35-RELATED"/>
    <property type="match status" value="1"/>
</dbReference>
<gene>
    <name evidence="10" type="ORF">Malapachy_2788</name>
</gene>
<evidence type="ECO:0000256" key="4">
    <source>
        <dbReference type="ARBA" id="ARBA00022801"/>
    </source>
</evidence>
<organism evidence="10 11">
    <name type="scientific">Malassezia pachydermatis</name>
    <dbReference type="NCBI Taxonomy" id="77020"/>
    <lineage>
        <taxon>Eukaryota</taxon>
        <taxon>Fungi</taxon>
        <taxon>Dikarya</taxon>
        <taxon>Basidiomycota</taxon>
        <taxon>Ustilaginomycotina</taxon>
        <taxon>Malasseziomycetes</taxon>
        <taxon>Malasseziales</taxon>
        <taxon>Malasseziaceae</taxon>
        <taxon>Malassezia</taxon>
    </lineage>
</organism>
<protein>
    <recommendedName>
        <fullName evidence="2">RNA helicase</fullName>
        <ecNumber evidence="2">3.6.4.13</ecNumber>
    </recommendedName>
</protein>
<dbReference type="SMART" id="SM00847">
    <property type="entry name" value="HA2"/>
    <property type="match status" value="1"/>
</dbReference>
<dbReference type="STRING" id="77020.A0A0M9VMP4"/>
<keyword evidence="4" id="KW-0378">Hydrolase</keyword>
<dbReference type="GeneID" id="28729150"/>